<evidence type="ECO:0000313" key="4">
    <source>
        <dbReference type="EMBL" id="KAJ3709066.1"/>
    </source>
</evidence>
<keyword evidence="2" id="KW-0812">Transmembrane</keyword>
<feature type="transmembrane region" description="Helical" evidence="2">
    <location>
        <begin position="21"/>
        <end position="39"/>
    </location>
</feature>
<keyword evidence="5" id="KW-1185">Reference proteome</keyword>
<dbReference type="EMBL" id="JAMRDG010000001">
    <property type="protein sequence ID" value="KAJ3709066.1"/>
    <property type="molecule type" value="Genomic_DNA"/>
</dbReference>
<gene>
    <name evidence="4" type="ORF">LUZ61_012771</name>
</gene>
<evidence type="ECO:0000256" key="1">
    <source>
        <dbReference type="SAM" id="Coils"/>
    </source>
</evidence>
<organism evidence="4 5">
    <name type="scientific">Rhynchospora tenuis</name>
    <dbReference type="NCBI Taxonomy" id="198213"/>
    <lineage>
        <taxon>Eukaryota</taxon>
        <taxon>Viridiplantae</taxon>
        <taxon>Streptophyta</taxon>
        <taxon>Embryophyta</taxon>
        <taxon>Tracheophyta</taxon>
        <taxon>Spermatophyta</taxon>
        <taxon>Magnoliopsida</taxon>
        <taxon>Liliopsida</taxon>
        <taxon>Poales</taxon>
        <taxon>Cyperaceae</taxon>
        <taxon>Cyperoideae</taxon>
        <taxon>Rhynchosporeae</taxon>
        <taxon>Rhynchospora</taxon>
    </lineage>
</organism>
<evidence type="ECO:0000256" key="2">
    <source>
        <dbReference type="SAM" id="Phobius"/>
    </source>
</evidence>
<evidence type="ECO:0000259" key="3">
    <source>
        <dbReference type="Pfam" id="PF07889"/>
    </source>
</evidence>
<dbReference type="Proteomes" id="UP001210211">
    <property type="component" value="Unassembled WGS sequence"/>
</dbReference>
<keyword evidence="2" id="KW-0472">Membrane</keyword>
<protein>
    <recommendedName>
        <fullName evidence="3">DUF1664 domain-containing protein</fullName>
    </recommendedName>
</protein>
<proteinExistence type="predicted"/>
<reference evidence="4 5" key="1">
    <citation type="journal article" date="2022" name="Cell">
        <title>Repeat-based holocentromeres influence genome architecture and karyotype evolution.</title>
        <authorList>
            <person name="Hofstatter P.G."/>
            <person name="Thangavel G."/>
            <person name="Lux T."/>
            <person name="Neumann P."/>
            <person name="Vondrak T."/>
            <person name="Novak P."/>
            <person name="Zhang M."/>
            <person name="Costa L."/>
            <person name="Castellani M."/>
            <person name="Scott A."/>
            <person name="Toegelov H."/>
            <person name="Fuchs J."/>
            <person name="Mata-Sucre Y."/>
            <person name="Dias Y."/>
            <person name="Vanzela A.L.L."/>
            <person name="Huettel B."/>
            <person name="Almeida C.C.S."/>
            <person name="Simkova H."/>
            <person name="Souza G."/>
            <person name="Pedrosa-Harand A."/>
            <person name="Macas J."/>
            <person name="Mayer K.F.X."/>
            <person name="Houben A."/>
            <person name="Marques A."/>
        </authorList>
    </citation>
    <scope>NUCLEOTIDE SEQUENCE [LARGE SCALE GENOMIC DNA]</scope>
    <source>
        <strain evidence="4">RhyTen1mFocal</strain>
    </source>
</reference>
<dbReference type="PANTHER" id="PTHR46667:SF6">
    <property type="entry name" value="OS01G0185100 PROTEIN"/>
    <property type="match status" value="1"/>
</dbReference>
<dbReference type="AlphaFoldDB" id="A0AAD6A3I4"/>
<dbReference type="PANTHER" id="PTHR46667">
    <property type="entry name" value="OS05G0182700 PROTEIN"/>
    <property type="match status" value="1"/>
</dbReference>
<sequence length="330" mass="36866">MDTSGMKTSERLRCGESRNNVISYFMMSTAVPVQQYFVMQSVMKYLWLYNCSQEFNIRCRYFLCVPASCKFFLNSEFFDYFVVNDCEQQICSILLLNEKLSDILGELQGIVKGFERSKENGVTDTDLSDALASQVRRLATEVRQLASSHPVILNGNPNQTGVISFVVPAAAIGALSYGYLRLKGISISDLMYVTKRNMANAVASMSKHFEQVSAALAATKKHLTQRIENLDGKLDEQKEISNVIRQEVGDANKLIENLSMNLNSIQQLVSNMDDKVNSMVDKQDVSPKHAVLGKRFLDHLDTGCLKGLQHIVDETENFNLAIASGCSSPR</sequence>
<feature type="coiled-coil region" evidence="1">
    <location>
        <begin position="220"/>
        <end position="275"/>
    </location>
</feature>
<evidence type="ECO:0000313" key="5">
    <source>
        <dbReference type="Proteomes" id="UP001210211"/>
    </source>
</evidence>
<keyword evidence="2" id="KW-1133">Transmembrane helix</keyword>
<comment type="caution">
    <text evidence="4">The sequence shown here is derived from an EMBL/GenBank/DDBJ whole genome shotgun (WGS) entry which is preliminary data.</text>
</comment>
<feature type="domain" description="DUF1664" evidence="3">
    <location>
        <begin position="164"/>
        <end position="283"/>
    </location>
</feature>
<name>A0AAD6A3I4_9POAL</name>
<keyword evidence="1" id="KW-0175">Coiled coil</keyword>
<dbReference type="Pfam" id="PF07889">
    <property type="entry name" value="DUF1664"/>
    <property type="match status" value="1"/>
</dbReference>
<dbReference type="InterPro" id="IPR012458">
    <property type="entry name" value="DUF1664"/>
</dbReference>
<accession>A0AAD6A3I4</accession>